<dbReference type="GO" id="GO:0005737">
    <property type="term" value="C:cytoplasm"/>
    <property type="evidence" value="ECO:0007669"/>
    <property type="project" value="UniProtKB-SubCell"/>
</dbReference>
<dbReference type="CDD" id="cd14332">
    <property type="entry name" value="UBA_RuvA_C"/>
    <property type="match status" value="1"/>
</dbReference>
<evidence type="ECO:0000313" key="9">
    <source>
        <dbReference type="Proteomes" id="UP000430692"/>
    </source>
</evidence>
<accession>A0A6I4VVT8</accession>
<comment type="domain">
    <text evidence="6">Has three domains with a flexible linker between the domains II and III and assumes an 'L' shape. Domain III is highly mobile and contacts RuvB.</text>
</comment>
<dbReference type="InterPro" id="IPR013849">
    <property type="entry name" value="DNA_helicase_Holl-junc_RuvA_I"/>
</dbReference>
<dbReference type="GO" id="GO:0006281">
    <property type="term" value="P:DNA repair"/>
    <property type="evidence" value="ECO:0007669"/>
    <property type="project" value="UniProtKB-UniRule"/>
</dbReference>
<dbReference type="InterPro" id="IPR036267">
    <property type="entry name" value="RuvA_C_sf"/>
</dbReference>
<dbReference type="InterPro" id="IPR011114">
    <property type="entry name" value="RuvA_C"/>
</dbReference>
<dbReference type="Gene3D" id="1.10.150.20">
    <property type="entry name" value="5' to 3' exonuclease, C-terminal subdomain"/>
    <property type="match status" value="1"/>
</dbReference>
<dbReference type="EMBL" id="WUUL01000011">
    <property type="protein sequence ID" value="MXQ55063.1"/>
    <property type="molecule type" value="Genomic_DNA"/>
</dbReference>
<keyword evidence="1 6" id="KW-0963">Cytoplasm</keyword>
<feature type="domain" description="Helix-hairpin-helix DNA-binding motif class 1" evidence="7">
    <location>
        <begin position="70"/>
        <end position="89"/>
    </location>
</feature>
<dbReference type="AlphaFoldDB" id="A0A6I4VVT8"/>
<dbReference type="InterPro" id="IPR000085">
    <property type="entry name" value="RuvA"/>
</dbReference>
<evidence type="ECO:0000259" key="7">
    <source>
        <dbReference type="SMART" id="SM00278"/>
    </source>
</evidence>
<reference evidence="8 9" key="1">
    <citation type="submission" date="2019-12" db="EMBL/GenBank/DDBJ databases">
        <title>Whole-genome analyses of novel actinobacteria.</title>
        <authorList>
            <person name="Sahin N."/>
            <person name="Saygin H."/>
        </authorList>
    </citation>
    <scope>NUCLEOTIDE SEQUENCE [LARGE SCALE GENOMIC DNA]</scope>
    <source>
        <strain evidence="8 9">KC615</strain>
    </source>
</reference>
<evidence type="ECO:0000256" key="6">
    <source>
        <dbReference type="HAMAP-Rule" id="MF_00031"/>
    </source>
</evidence>
<keyword evidence="3 6" id="KW-0238">DNA-binding</keyword>
<comment type="function">
    <text evidence="6">The RuvA-RuvB-RuvC complex processes Holliday junction (HJ) DNA during genetic recombination and DNA repair, while the RuvA-RuvB complex plays an important role in the rescue of blocked DNA replication forks via replication fork reversal (RFR). RuvA specifically binds to HJ cruciform DNA, conferring on it an open structure. The RuvB hexamer acts as an ATP-dependent pump, pulling dsDNA into and through the RuvAB complex. HJ branch migration allows RuvC to scan DNA until it finds its consensus sequence, where it cleaves and resolves the cruciform DNA.</text>
</comment>
<sequence length="193" mass="21339">MIERLRGEIFLIENDYVGIDVQGVGYQVYVVNPYQFEEGNSAVVYTHHVVREDAALLYGFAKKEERDLFRSLLAVSGVGPKAALGILSAGSPSQIVSAIQSENITFLTKLPGIGKKTAARLILDLKDKLAHWLPAFEDAPKVQAPDDRQIVIDALTALGYDEKEANQLVEQSFVENQSVEAWIRAALRQKGVR</sequence>
<keyword evidence="9" id="KW-1185">Reference proteome</keyword>
<dbReference type="GO" id="GO:0009378">
    <property type="term" value="F:four-way junction helicase activity"/>
    <property type="evidence" value="ECO:0007669"/>
    <property type="project" value="InterPro"/>
</dbReference>
<dbReference type="NCBIfam" id="TIGR00084">
    <property type="entry name" value="ruvA"/>
    <property type="match status" value="1"/>
</dbReference>
<protein>
    <recommendedName>
        <fullName evidence="6">Holliday junction branch migration complex subunit RuvA</fullName>
    </recommendedName>
</protein>
<organism evidence="8 9">
    <name type="scientific">Shimazuella alba</name>
    <dbReference type="NCBI Taxonomy" id="2690964"/>
    <lineage>
        <taxon>Bacteria</taxon>
        <taxon>Bacillati</taxon>
        <taxon>Bacillota</taxon>
        <taxon>Bacilli</taxon>
        <taxon>Bacillales</taxon>
        <taxon>Thermoactinomycetaceae</taxon>
        <taxon>Shimazuella</taxon>
    </lineage>
</organism>
<keyword evidence="8" id="KW-0378">Hydrolase</keyword>
<comment type="caution">
    <text evidence="6">Lacks conserved residue(s) required for the propagation of feature annotation.</text>
</comment>
<evidence type="ECO:0000256" key="2">
    <source>
        <dbReference type="ARBA" id="ARBA00022763"/>
    </source>
</evidence>
<dbReference type="SUPFAM" id="SSF46929">
    <property type="entry name" value="DNA helicase RuvA subunit, C-terminal domain"/>
    <property type="match status" value="1"/>
</dbReference>
<comment type="similarity">
    <text evidence="6">Belongs to the RuvA family.</text>
</comment>
<dbReference type="Proteomes" id="UP000430692">
    <property type="component" value="Unassembled WGS sequence"/>
</dbReference>
<dbReference type="GO" id="GO:0048476">
    <property type="term" value="C:Holliday junction resolvase complex"/>
    <property type="evidence" value="ECO:0007669"/>
    <property type="project" value="UniProtKB-UniRule"/>
</dbReference>
<dbReference type="InterPro" id="IPR012340">
    <property type="entry name" value="NA-bd_OB-fold"/>
</dbReference>
<keyword evidence="4 6" id="KW-0233">DNA recombination</keyword>
<name>A0A6I4VVT8_9BACL</name>
<dbReference type="Pfam" id="PF01330">
    <property type="entry name" value="RuvA_N"/>
    <property type="match status" value="1"/>
</dbReference>
<dbReference type="HAMAP" id="MF_00031">
    <property type="entry name" value="DNA_HJ_migration_RuvA"/>
    <property type="match status" value="1"/>
</dbReference>
<keyword evidence="2 6" id="KW-0227">DNA damage</keyword>
<feature type="domain" description="Helix-hairpin-helix DNA-binding motif class 1" evidence="7">
    <location>
        <begin position="105"/>
        <end position="124"/>
    </location>
</feature>
<dbReference type="GO" id="GO:0000400">
    <property type="term" value="F:four-way junction DNA binding"/>
    <property type="evidence" value="ECO:0007669"/>
    <property type="project" value="UniProtKB-UniRule"/>
</dbReference>
<gene>
    <name evidence="6 8" type="primary">ruvA</name>
    <name evidence="8" type="ORF">GSM42_15325</name>
</gene>
<dbReference type="Pfam" id="PF14520">
    <property type="entry name" value="HHH_5"/>
    <property type="match status" value="1"/>
</dbReference>
<evidence type="ECO:0000313" key="8">
    <source>
        <dbReference type="EMBL" id="MXQ55063.1"/>
    </source>
</evidence>
<evidence type="ECO:0000256" key="1">
    <source>
        <dbReference type="ARBA" id="ARBA00022490"/>
    </source>
</evidence>
<dbReference type="GO" id="GO:0016787">
    <property type="term" value="F:hydrolase activity"/>
    <property type="evidence" value="ECO:0007669"/>
    <property type="project" value="UniProtKB-KW"/>
</dbReference>
<dbReference type="SUPFAM" id="SSF47781">
    <property type="entry name" value="RuvA domain 2-like"/>
    <property type="match status" value="1"/>
</dbReference>
<comment type="subunit">
    <text evidence="6">Homotetramer. Forms an RuvA(8)-RuvB(12)-Holliday junction (HJ) complex. HJ DNA is sandwiched between 2 RuvA tetramers; dsDNA enters through RuvA and exits via RuvB. An RuvB hexamer assembles on each DNA strand where it exits the tetramer. Each RuvB hexamer is contacted by two RuvA subunits (via domain III) on 2 adjacent RuvB subunits; this complex drives branch migration. In the full resolvosome a probable DNA-RuvA(4)-RuvB(12)-RuvC(2) complex forms which resolves the HJ.</text>
</comment>
<dbReference type="Gene3D" id="2.40.50.140">
    <property type="entry name" value="Nucleic acid-binding proteins"/>
    <property type="match status" value="1"/>
</dbReference>
<dbReference type="Pfam" id="PF07499">
    <property type="entry name" value="RuvA_C"/>
    <property type="match status" value="1"/>
</dbReference>
<proteinExistence type="inferred from homology"/>
<keyword evidence="5 6" id="KW-0234">DNA repair</keyword>
<feature type="region of interest" description="Domain III" evidence="6">
    <location>
        <begin position="143"/>
        <end position="193"/>
    </location>
</feature>
<dbReference type="GO" id="GO:0005524">
    <property type="term" value="F:ATP binding"/>
    <property type="evidence" value="ECO:0007669"/>
    <property type="project" value="InterPro"/>
</dbReference>
<evidence type="ECO:0000256" key="5">
    <source>
        <dbReference type="ARBA" id="ARBA00023204"/>
    </source>
</evidence>
<comment type="subcellular location">
    <subcellularLocation>
        <location evidence="6">Cytoplasm</location>
    </subcellularLocation>
</comment>
<evidence type="ECO:0000256" key="3">
    <source>
        <dbReference type="ARBA" id="ARBA00023125"/>
    </source>
</evidence>
<dbReference type="SUPFAM" id="SSF50249">
    <property type="entry name" value="Nucleic acid-binding proteins"/>
    <property type="match status" value="1"/>
</dbReference>
<dbReference type="InterPro" id="IPR010994">
    <property type="entry name" value="RuvA_2-like"/>
</dbReference>
<dbReference type="GO" id="GO:0009379">
    <property type="term" value="C:Holliday junction helicase complex"/>
    <property type="evidence" value="ECO:0007669"/>
    <property type="project" value="InterPro"/>
</dbReference>
<dbReference type="InterPro" id="IPR003583">
    <property type="entry name" value="Hlx-hairpin-Hlx_DNA-bd_motif"/>
</dbReference>
<comment type="caution">
    <text evidence="8">The sequence shown here is derived from an EMBL/GenBank/DDBJ whole genome shotgun (WGS) entry which is preliminary data.</text>
</comment>
<dbReference type="SMART" id="SM00278">
    <property type="entry name" value="HhH1"/>
    <property type="match status" value="2"/>
</dbReference>
<dbReference type="Gene3D" id="1.10.8.10">
    <property type="entry name" value="DNA helicase RuvA subunit, C-terminal domain"/>
    <property type="match status" value="1"/>
</dbReference>
<dbReference type="GO" id="GO:0006310">
    <property type="term" value="P:DNA recombination"/>
    <property type="evidence" value="ECO:0007669"/>
    <property type="project" value="UniProtKB-UniRule"/>
</dbReference>
<dbReference type="RefSeq" id="WP_160802413.1">
    <property type="nucleotide sequence ID" value="NZ_WUUL01000011.1"/>
</dbReference>
<evidence type="ECO:0000256" key="4">
    <source>
        <dbReference type="ARBA" id="ARBA00023172"/>
    </source>
</evidence>